<sequence>MILRPYSETDDGGMTEGRAGAVDLGDGCAVMILLTYSQTDDGGMREGRAGAVDLGDAGVVMILRPYSETDDGGMREGRAGAVDLGDGGAVMILRPYAKTVDGGMREGPELSILVMVCCDDSPALPQTDDGGMREGRAGAVDLGDGSAVMILRPYSQMDDEGMREGSELLFLVLEVLCRFSGPTPQTDDGGMTEGPDLSFMVMEVQCWVTGPTHKWMMEESGRARAFVYGKGDSCVGSPALRCKRMIGELGRVGPELSFLVLEVLCWFSGLTLQTDDGGMRKGIINDFYTFCYLEYFVRAGLVVHGDGGAVLGHRPYSQMDDGGIREVRREMIKE</sequence>
<dbReference type="AlphaFoldDB" id="A0A8X6VH72"/>
<protein>
    <submittedName>
        <fullName evidence="1">Uncharacterized protein</fullName>
    </submittedName>
</protein>
<evidence type="ECO:0000313" key="2">
    <source>
        <dbReference type="Proteomes" id="UP000887159"/>
    </source>
</evidence>
<reference evidence="1" key="1">
    <citation type="submission" date="2020-08" db="EMBL/GenBank/DDBJ databases">
        <title>Multicomponent nature underlies the extraordinary mechanical properties of spider dragline silk.</title>
        <authorList>
            <person name="Kono N."/>
            <person name="Nakamura H."/>
            <person name="Mori M."/>
            <person name="Yoshida Y."/>
            <person name="Ohtoshi R."/>
            <person name="Malay A.D."/>
            <person name="Moran D.A.P."/>
            <person name="Tomita M."/>
            <person name="Numata K."/>
            <person name="Arakawa K."/>
        </authorList>
    </citation>
    <scope>NUCLEOTIDE SEQUENCE</scope>
</reference>
<accession>A0A8X6VH72</accession>
<organism evidence="1 2">
    <name type="scientific">Trichonephila clavipes</name>
    <name type="common">Golden silk orbweaver</name>
    <name type="synonym">Nephila clavipes</name>
    <dbReference type="NCBI Taxonomy" id="2585209"/>
    <lineage>
        <taxon>Eukaryota</taxon>
        <taxon>Metazoa</taxon>
        <taxon>Ecdysozoa</taxon>
        <taxon>Arthropoda</taxon>
        <taxon>Chelicerata</taxon>
        <taxon>Arachnida</taxon>
        <taxon>Araneae</taxon>
        <taxon>Araneomorphae</taxon>
        <taxon>Entelegynae</taxon>
        <taxon>Araneoidea</taxon>
        <taxon>Nephilidae</taxon>
        <taxon>Trichonephila</taxon>
    </lineage>
</organism>
<evidence type="ECO:0000313" key="1">
    <source>
        <dbReference type="EMBL" id="GFY07224.1"/>
    </source>
</evidence>
<dbReference type="EMBL" id="BMAU01021270">
    <property type="protein sequence ID" value="GFY07224.1"/>
    <property type="molecule type" value="Genomic_DNA"/>
</dbReference>
<comment type="caution">
    <text evidence="1">The sequence shown here is derived from an EMBL/GenBank/DDBJ whole genome shotgun (WGS) entry which is preliminary data.</text>
</comment>
<dbReference type="Proteomes" id="UP000887159">
    <property type="component" value="Unassembled WGS sequence"/>
</dbReference>
<keyword evidence="2" id="KW-1185">Reference proteome</keyword>
<name>A0A8X6VH72_TRICX</name>
<proteinExistence type="predicted"/>
<gene>
    <name evidence="1" type="ORF">TNCV_3310331</name>
</gene>